<evidence type="ECO:0000313" key="2">
    <source>
        <dbReference type="Proteomes" id="UP000176939"/>
    </source>
</evidence>
<proteinExistence type="predicted"/>
<dbReference type="EMBL" id="MGFQ01000035">
    <property type="protein sequence ID" value="OGM08852.1"/>
    <property type="molecule type" value="Genomic_DNA"/>
</dbReference>
<reference evidence="1 2" key="1">
    <citation type="journal article" date="2016" name="Nat. Commun.">
        <title>Thousands of microbial genomes shed light on interconnected biogeochemical processes in an aquifer system.</title>
        <authorList>
            <person name="Anantharaman K."/>
            <person name="Brown C.T."/>
            <person name="Hug L.A."/>
            <person name="Sharon I."/>
            <person name="Castelle C.J."/>
            <person name="Probst A.J."/>
            <person name="Thomas B.C."/>
            <person name="Singh A."/>
            <person name="Wilkins M.J."/>
            <person name="Karaoz U."/>
            <person name="Brodie E.L."/>
            <person name="Williams K.H."/>
            <person name="Hubbard S.S."/>
            <person name="Banfield J.F."/>
        </authorList>
    </citation>
    <scope>NUCLEOTIDE SEQUENCE [LARGE SCALE GENOMIC DNA]</scope>
</reference>
<comment type="caution">
    <text evidence="1">The sequence shown here is derived from an EMBL/GenBank/DDBJ whole genome shotgun (WGS) entry which is preliminary data.</text>
</comment>
<accession>A0A1F7X188</accession>
<gene>
    <name evidence="1" type="ORF">A2Z67_02485</name>
</gene>
<protein>
    <submittedName>
        <fullName evidence="1">Uncharacterized protein</fullName>
    </submittedName>
</protein>
<evidence type="ECO:0000313" key="1">
    <source>
        <dbReference type="EMBL" id="OGM08852.1"/>
    </source>
</evidence>
<name>A0A1F7X188_9BACT</name>
<organism evidence="1 2">
    <name type="scientific">Candidatus Woesebacteria bacterium RBG_13_36_22</name>
    <dbReference type="NCBI Taxonomy" id="1802478"/>
    <lineage>
        <taxon>Bacteria</taxon>
        <taxon>Candidatus Woeseibacteriota</taxon>
    </lineage>
</organism>
<dbReference type="Proteomes" id="UP000176939">
    <property type="component" value="Unassembled WGS sequence"/>
</dbReference>
<sequence>MTSKQLRKKILARILKCNLELRSATTGKKYNSLIKERDKDIETIIQKARLNWEQSAINKYLRDIN</sequence>
<dbReference type="AlphaFoldDB" id="A0A1F7X188"/>